<dbReference type="Proteomes" id="UP000305067">
    <property type="component" value="Unassembled WGS sequence"/>
</dbReference>
<evidence type="ECO:0000313" key="1">
    <source>
        <dbReference type="EMBL" id="TFK99890.1"/>
    </source>
</evidence>
<dbReference type="AlphaFoldDB" id="A0A5C3QHD2"/>
<accession>A0A5C3QHD2</accession>
<protein>
    <submittedName>
        <fullName evidence="1">Uncharacterized protein</fullName>
    </submittedName>
</protein>
<gene>
    <name evidence="1" type="ORF">BDV98DRAFT_570371</name>
</gene>
<keyword evidence="2" id="KW-1185">Reference proteome</keyword>
<reference evidence="1 2" key="1">
    <citation type="journal article" date="2019" name="Nat. Ecol. Evol.">
        <title>Megaphylogeny resolves global patterns of mushroom evolution.</title>
        <authorList>
            <person name="Varga T."/>
            <person name="Krizsan K."/>
            <person name="Foldi C."/>
            <person name="Dima B."/>
            <person name="Sanchez-Garcia M."/>
            <person name="Sanchez-Ramirez S."/>
            <person name="Szollosi G.J."/>
            <person name="Szarkandi J.G."/>
            <person name="Papp V."/>
            <person name="Albert L."/>
            <person name="Andreopoulos W."/>
            <person name="Angelini C."/>
            <person name="Antonin V."/>
            <person name="Barry K.W."/>
            <person name="Bougher N.L."/>
            <person name="Buchanan P."/>
            <person name="Buyck B."/>
            <person name="Bense V."/>
            <person name="Catcheside P."/>
            <person name="Chovatia M."/>
            <person name="Cooper J."/>
            <person name="Damon W."/>
            <person name="Desjardin D."/>
            <person name="Finy P."/>
            <person name="Geml J."/>
            <person name="Haridas S."/>
            <person name="Hughes K."/>
            <person name="Justo A."/>
            <person name="Karasinski D."/>
            <person name="Kautmanova I."/>
            <person name="Kiss B."/>
            <person name="Kocsube S."/>
            <person name="Kotiranta H."/>
            <person name="LaButti K.M."/>
            <person name="Lechner B.E."/>
            <person name="Liimatainen K."/>
            <person name="Lipzen A."/>
            <person name="Lukacs Z."/>
            <person name="Mihaltcheva S."/>
            <person name="Morgado L.N."/>
            <person name="Niskanen T."/>
            <person name="Noordeloos M.E."/>
            <person name="Ohm R.A."/>
            <person name="Ortiz-Santana B."/>
            <person name="Ovrebo C."/>
            <person name="Racz N."/>
            <person name="Riley R."/>
            <person name="Savchenko A."/>
            <person name="Shiryaev A."/>
            <person name="Soop K."/>
            <person name="Spirin V."/>
            <person name="Szebenyi C."/>
            <person name="Tomsovsky M."/>
            <person name="Tulloss R.E."/>
            <person name="Uehling J."/>
            <person name="Grigoriev I.V."/>
            <person name="Vagvolgyi C."/>
            <person name="Papp T."/>
            <person name="Martin F.M."/>
            <person name="Miettinen O."/>
            <person name="Hibbett D.S."/>
            <person name="Nagy L.G."/>
        </authorList>
    </citation>
    <scope>NUCLEOTIDE SEQUENCE [LARGE SCALE GENOMIC DNA]</scope>
    <source>
        <strain evidence="1 2">CBS 309.79</strain>
    </source>
</reference>
<sequence length="131" mass="14916">MRHALRLQDQSCMARCTRIPYLQDEARSPSHPSAWYRTSVWVATAGEVIVMLESLQVDWNTVVPLAYANRGEADLICPFVNFIGVKPRSLAYEAAVAAVRLIDEILETVGFPMIQVAFIELTYRRRQSSWD</sequence>
<dbReference type="OrthoDB" id="5424209at2759"/>
<dbReference type="EMBL" id="ML178831">
    <property type="protein sequence ID" value="TFK99890.1"/>
    <property type="molecule type" value="Genomic_DNA"/>
</dbReference>
<organism evidence="1 2">
    <name type="scientific">Pterulicium gracile</name>
    <dbReference type="NCBI Taxonomy" id="1884261"/>
    <lineage>
        <taxon>Eukaryota</taxon>
        <taxon>Fungi</taxon>
        <taxon>Dikarya</taxon>
        <taxon>Basidiomycota</taxon>
        <taxon>Agaricomycotina</taxon>
        <taxon>Agaricomycetes</taxon>
        <taxon>Agaricomycetidae</taxon>
        <taxon>Agaricales</taxon>
        <taxon>Pleurotineae</taxon>
        <taxon>Pterulaceae</taxon>
        <taxon>Pterulicium</taxon>
    </lineage>
</organism>
<evidence type="ECO:0000313" key="2">
    <source>
        <dbReference type="Proteomes" id="UP000305067"/>
    </source>
</evidence>
<proteinExistence type="predicted"/>
<name>A0A5C3QHD2_9AGAR</name>